<accession>A0A285TUU0</accession>
<proteinExistence type="predicted"/>
<feature type="region of interest" description="Disordered" evidence="1">
    <location>
        <begin position="244"/>
        <end position="286"/>
    </location>
</feature>
<organism evidence="2 3">
    <name type="scientific">Thalassospira xiamenensis</name>
    <dbReference type="NCBI Taxonomy" id="220697"/>
    <lineage>
        <taxon>Bacteria</taxon>
        <taxon>Pseudomonadati</taxon>
        <taxon>Pseudomonadota</taxon>
        <taxon>Alphaproteobacteria</taxon>
        <taxon>Rhodospirillales</taxon>
        <taxon>Thalassospiraceae</taxon>
        <taxon>Thalassospira</taxon>
    </lineage>
</organism>
<sequence length="286" mass="31116">MKIVAYVYGFFCGHLETNEEHSDYARLQCRTAGGRQIVAILHGQEAKEIDAEFANLIPQGVEFPEAKFVVELEGVLKIRKGVPTEDGLPFQTFEATSYHFLTGPALDLHRARDMAATATRDAEKLAAEARFEEAFHVLRQFSGPFSRVFVEDSLYEAGPTVEIEATKENASEVTSEQVETPSKALDDGLGLNDDPEELAAEAFGMNSSGALDGPSVEEIVSAAPDPATEVQPVIEETDIVMEALHEEPSQQSAPVSTEHSAPSTTPQQGLPRAFRPPTLGFGMPRR</sequence>
<reference evidence="2 3" key="1">
    <citation type="submission" date="2017-08" db="EMBL/GenBank/DDBJ databases">
        <authorList>
            <person name="de Groot N.N."/>
        </authorList>
    </citation>
    <scope>NUCLEOTIDE SEQUENCE [LARGE SCALE GENOMIC DNA]</scope>
    <source>
        <strain evidence="2 3">USBA 78</strain>
    </source>
</reference>
<feature type="region of interest" description="Disordered" evidence="1">
    <location>
        <begin position="168"/>
        <end position="189"/>
    </location>
</feature>
<dbReference type="EMBL" id="OBMM01000005">
    <property type="protein sequence ID" value="SOC27279.1"/>
    <property type="molecule type" value="Genomic_DNA"/>
</dbReference>
<feature type="compositionally biased region" description="Polar residues" evidence="1">
    <location>
        <begin position="249"/>
        <end position="268"/>
    </location>
</feature>
<dbReference type="AlphaFoldDB" id="A0A285TUU0"/>
<gene>
    <name evidence="2" type="ORF">SAMN05428964_105350</name>
</gene>
<evidence type="ECO:0000256" key="1">
    <source>
        <dbReference type="SAM" id="MobiDB-lite"/>
    </source>
</evidence>
<evidence type="ECO:0000313" key="3">
    <source>
        <dbReference type="Proteomes" id="UP000219068"/>
    </source>
</evidence>
<evidence type="ECO:0000313" key="2">
    <source>
        <dbReference type="EMBL" id="SOC27279.1"/>
    </source>
</evidence>
<protein>
    <submittedName>
        <fullName evidence="2">Uncharacterized protein</fullName>
    </submittedName>
</protein>
<name>A0A285TUU0_9PROT</name>
<dbReference type="Proteomes" id="UP000219068">
    <property type="component" value="Unassembled WGS sequence"/>
</dbReference>
<feature type="compositionally biased region" description="Polar residues" evidence="1">
    <location>
        <begin position="171"/>
        <end position="180"/>
    </location>
</feature>
<dbReference type="RefSeq" id="WP_097052888.1">
    <property type="nucleotide sequence ID" value="NZ_OBMM01000005.1"/>
</dbReference>